<sequence length="58" mass="6750">MFASAEDVDRSNRLNAEFGLLHRLRPLPKLRKIITILEKIPESKLDQVEGILKTFMEK</sequence>
<evidence type="ECO:0000313" key="2">
    <source>
        <dbReference type="Proteomes" id="UP000001338"/>
    </source>
</evidence>
<dbReference type="EMBL" id="AFLV02000013">
    <property type="protein sequence ID" value="EKR65826.1"/>
    <property type="molecule type" value="Genomic_DNA"/>
</dbReference>
<dbReference type="AlphaFoldDB" id="A0A828Z657"/>
<reference evidence="1 2" key="1">
    <citation type="submission" date="2012-10" db="EMBL/GenBank/DDBJ databases">
        <authorList>
            <person name="Harkins D.M."/>
            <person name="Durkin A.S."/>
            <person name="Brinkac L.M."/>
            <person name="Haft D.H."/>
            <person name="Selengut J.D."/>
            <person name="Sanka R."/>
            <person name="DePew J."/>
            <person name="Purushe J."/>
            <person name="Whelen A.C."/>
            <person name="Vinetz J.M."/>
            <person name="Sutton G.G."/>
            <person name="Nierman W.C."/>
            <person name="Fouts D.E."/>
        </authorList>
    </citation>
    <scope>NUCLEOTIDE SEQUENCE [LARGE SCALE GENOMIC DNA]</scope>
    <source>
        <strain evidence="1 2">2006001853</strain>
    </source>
</reference>
<gene>
    <name evidence="1" type="ORF">LEP1GSC036_2604</name>
</gene>
<name>A0A828Z657_9LEPT</name>
<proteinExistence type="predicted"/>
<evidence type="ECO:0000313" key="1">
    <source>
        <dbReference type="EMBL" id="EKR65826.1"/>
    </source>
</evidence>
<dbReference type="Proteomes" id="UP000001338">
    <property type="component" value="Unassembled WGS sequence"/>
</dbReference>
<protein>
    <submittedName>
        <fullName evidence="1">Uncharacterized protein</fullName>
    </submittedName>
</protein>
<comment type="caution">
    <text evidence="1">The sequence shown here is derived from an EMBL/GenBank/DDBJ whole genome shotgun (WGS) entry which is preliminary data.</text>
</comment>
<accession>A0A828Z657</accession>
<organism evidence="1 2">
    <name type="scientific">Leptospira weilii str. 2006001853</name>
    <dbReference type="NCBI Taxonomy" id="1001589"/>
    <lineage>
        <taxon>Bacteria</taxon>
        <taxon>Pseudomonadati</taxon>
        <taxon>Spirochaetota</taxon>
        <taxon>Spirochaetia</taxon>
        <taxon>Leptospirales</taxon>
        <taxon>Leptospiraceae</taxon>
        <taxon>Leptospira</taxon>
    </lineage>
</organism>